<dbReference type="Proteomes" id="UP000321393">
    <property type="component" value="Unassembled WGS sequence"/>
</dbReference>
<gene>
    <name evidence="3" type="ORF">E5676_scaffold609G001330</name>
    <name evidence="2" type="ORF">E6C27_scaffold60G001840</name>
</gene>
<feature type="signal peptide" evidence="1">
    <location>
        <begin position="1"/>
        <end position="19"/>
    </location>
</feature>
<organism evidence="3 5">
    <name type="scientific">Cucumis melo var. makuwa</name>
    <name type="common">Oriental melon</name>
    <dbReference type="NCBI Taxonomy" id="1194695"/>
    <lineage>
        <taxon>Eukaryota</taxon>
        <taxon>Viridiplantae</taxon>
        <taxon>Streptophyta</taxon>
        <taxon>Embryophyta</taxon>
        <taxon>Tracheophyta</taxon>
        <taxon>Spermatophyta</taxon>
        <taxon>Magnoliopsida</taxon>
        <taxon>eudicotyledons</taxon>
        <taxon>Gunneridae</taxon>
        <taxon>Pentapetalae</taxon>
        <taxon>rosids</taxon>
        <taxon>fabids</taxon>
        <taxon>Cucurbitales</taxon>
        <taxon>Cucurbitaceae</taxon>
        <taxon>Benincaseae</taxon>
        <taxon>Cucumis</taxon>
    </lineage>
</organism>
<name>A0A5D3DCS1_CUCMM</name>
<reference evidence="4 5" key="1">
    <citation type="submission" date="2019-08" db="EMBL/GenBank/DDBJ databases">
        <title>Draft genome sequences of two oriental melons (Cucumis melo L. var makuwa).</title>
        <authorList>
            <person name="Kwon S.-Y."/>
        </authorList>
    </citation>
    <scope>NUCLEOTIDE SEQUENCE [LARGE SCALE GENOMIC DNA]</scope>
    <source>
        <strain evidence="5">cv. Chang Bougi</strain>
        <strain evidence="4">cv. SW 3</strain>
        <tissue evidence="3">Leaf</tissue>
    </source>
</reference>
<dbReference type="Proteomes" id="UP000321947">
    <property type="component" value="Unassembled WGS sequence"/>
</dbReference>
<keyword evidence="1" id="KW-0732">Signal</keyword>
<feature type="chain" id="PRO_5042723241" description="Envelope-like protein" evidence="1">
    <location>
        <begin position="20"/>
        <end position="119"/>
    </location>
</feature>
<evidence type="ECO:0000313" key="5">
    <source>
        <dbReference type="Proteomes" id="UP000321947"/>
    </source>
</evidence>
<sequence length="119" mass="13066">MLNLLELLILSLQFILMKAHPLKKFFPTLGHPPTTYKEAGQSECSPSVRFSIQVDPLVDDQHSVPDSDFIGESIENLGGNFADPANQNPVNVNAHVEPTDTCAPKNVKLEVNVESQPET</sequence>
<evidence type="ECO:0000313" key="2">
    <source>
        <dbReference type="EMBL" id="KAA0051780.1"/>
    </source>
</evidence>
<dbReference type="EMBL" id="SSTE01011134">
    <property type="protein sequence ID" value="KAA0051780.1"/>
    <property type="molecule type" value="Genomic_DNA"/>
</dbReference>
<proteinExistence type="predicted"/>
<accession>A0A5D3DCS1</accession>
<comment type="caution">
    <text evidence="3">The sequence shown here is derived from an EMBL/GenBank/DDBJ whole genome shotgun (WGS) entry which is preliminary data.</text>
</comment>
<dbReference type="AlphaFoldDB" id="A0A5D3DCS1"/>
<evidence type="ECO:0000313" key="4">
    <source>
        <dbReference type="Proteomes" id="UP000321393"/>
    </source>
</evidence>
<evidence type="ECO:0000256" key="1">
    <source>
        <dbReference type="SAM" id="SignalP"/>
    </source>
</evidence>
<evidence type="ECO:0000313" key="3">
    <source>
        <dbReference type="EMBL" id="TYK21457.1"/>
    </source>
</evidence>
<evidence type="ECO:0008006" key="6">
    <source>
        <dbReference type="Google" id="ProtNLM"/>
    </source>
</evidence>
<protein>
    <recommendedName>
        <fullName evidence="6">Envelope-like protein</fullName>
    </recommendedName>
</protein>
<dbReference type="EMBL" id="SSTD01005662">
    <property type="protein sequence ID" value="TYK21457.1"/>
    <property type="molecule type" value="Genomic_DNA"/>
</dbReference>